<name>A0AB73H5J5_9XANT</name>
<dbReference type="InterPro" id="IPR038140">
    <property type="entry name" value="DotD_sf"/>
</dbReference>
<protein>
    <submittedName>
        <fullName evidence="2">Defect-in-organelle-trafficking protein DotD</fullName>
    </submittedName>
</protein>
<dbReference type="EMBL" id="JACIIQ010000028">
    <property type="protein sequence ID" value="MBB5672609.1"/>
    <property type="molecule type" value="Genomic_DNA"/>
</dbReference>
<dbReference type="InterPro" id="IPR031817">
    <property type="entry name" value="DotD"/>
</dbReference>
<gene>
    <name evidence="2" type="ORF">FHR65_004213</name>
</gene>
<dbReference type="Proteomes" id="UP000528595">
    <property type="component" value="Unassembled WGS sequence"/>
</dbReference>
<sequence>MPRYATLFLALSLCGCASAPKVPPSDPAAVALERSAAEVSRSITNLAEVEQYDRFKRMPSQPRVYSQVADMTEVVSIPWDGPIEAAVRKLAAQSGYSTKVIGRAPVIPVLVRLGADPASVSDHLRNVGYQAGSRADVTVYPDQKIVELSYSDAGL</sequence>
<evidence type="ECO:0000256" key="1">
    <source>
        <dbReference type="SAM" id="SignalP"/>
    </source>
</evidence>
<dbReference type="Pfam" id="PF16816">
    <property type="entry name" value="DotD"/>
    <property type="match status" value="1"/>
</dbReference>
<reference evidence="2" key="1">
    <citation type="submission" date="2020-08" db="EMBL/GenBank/DDBJ databases">
        <title>Studying the diversity of plant-associated saprophytic bacteria and their role in host health and plant-pathogen interactions.</title>
        <authorList>
            <person name="Potnis N."/>
        </authorList>
    </citation>
    <scope>NUCLEOTIDE SEQUENCE</scope>
    <source>
        <strain evidence="2">F21</strain>
    </source>
</reference>
<organism evidence="2">
    <name type="scientific">Xanthomonas arboricola</name>
    <dbReference type="NCBI Taxonomy" id="56448"/>
    <lineage>
        <taxon>Bacteria</taxon>
        <taxon>Pseudomonadati</taxon>
        <taxon>Pseudomonadota</taxon>
        <taxon>Gammaproteobacteria</taxon>
        <taxon>Lysobacterales</taxon>
        <taxon>Lysobacteraceae</taxon>
        <taxon>Xanthomonas</taxon>
    </lineage>
</organism>
<dbReference type="Gene3D" id="3.55.50.60">
    <property type="entry name" value="DotD protein"/>
    <property type="match status" value="1"/>
</dbReference>
<evidence type="ECO:0000313" key="2">
    <source>
        <dbReference type="EMBL" id="MBB5672609.1"/>
    </source>
</evidence>
<feature type="signal peptide" evidence="1">
    <location>
        <begin position="1"/>
        <end position="19"/>
    </location>
</feature>
<feature type="chain" id="PRO_5044494122" evidence="1">
    <location>
        <begin position="20"/>
        <end position="155"/>
    </location>
</feature>
<dbReference type="PROSITE" id="PS51257">
    <property type="entry name" value="PROKAR_LIPOPROTEIN"/>
    <property type="match status" value="1"/>
</dbReference>
<dbReference type="AlphaFoldDB" id="A0AB73H5J5"/>
<comment type="caution">
    <text evidence="2">The sequence shown here is derived from an EMBL/GenBank/DDBJ whole genome shotgun (WGS) entry which is preliminary data.</text>
</comment>
<proteinExistence type="predicted"/>
<keyword evidence="1" id="KW-0732">Signal</keyword>
<dbReference type="RefSeq" id="WP_184618276.1">
    <property type="nucleotide sequence ID" value="NZ_JACIIQ010000028.1"/>
</dbReference>
<accession>A0AB73H5J5</accession>